<sequence length="61" mass="7486">MLIEAKELQNLLDCDNEDEEHIYNRLEWFEDDFLERKHVLQFEDLIDFIEFALSNLLNELN</sequence>
<dbReference type="HOGENOM" id="CLU_2914318_0_0_9"/>
<dbReference type="Proteomes" id="UP000003178">
    <property type="component" value="Unassembled WGS sequence"/>
</dbReference>
<gene>
    <name evidence="1" type="ORF">CLOHIR_02280</name>
</gene>
<reference evidence="1 2" key="2">
    <citation type="submission" date="2008-10" db="EMBL/GenBank/DDBJ databases">
        <title>Draft genome sequence of Clostridium hiranonis (DSM 13275).</title>
        <authorList>
            <person name="Sudarsanam P."/>
            <person name="Ley R."/>
            <person name="Guruge J."/>
            <person name="Turnbaugh P.J."/>
            <person name="Mahowald M."/>
            <person name="Liep D."/>
            <person name="Gordon J."/>
        </authorList>
    </citation>
    <scope>NUCLEOTIDE SEQUENCE [LARGE SCALE GENOMIC DNA]</scope>
    <source>
        <strain evidence="1 2">DSM 13275</strain>
    </source>
</reference>
<organism evidence="1 2">
    <name type="scientific">Peptacetobacter hiranonis (strain DSM 13275 / JCM 10541 / KCTC 15199 / TO-931)</name>
    <name type="common">Clostridium hiranonis</name>
    <dbReference type="NCBI Taxonomy" id="500633"/>
    <lineage>
        <taxon>Bacteria</taxon>
        <taxon>Bacillati</taxon>
        <taxon>Bacillota</taxon>
        <taxon>Clostridia</taxon>
        <taxon>Peptostreptococcales</taxon>
        <taxon>Peptostreptococcaceae</taxon>
        <taxon>Peptacetobacter</taxon>
    </lineage>
</organism>
<reference evidence="1 2" key="1">
    <citation type="submission" date="2008-09" db="EMBL/GenBank/DDBJ databases">
        <authorList>
            <person name="Fulton L."/>
            <person name="Clifton S."/>
            <person name="Fulton B."/>
            <person name="Xu J."/>
            <person name="Minx P."/>
            <person name="Pepin K.H."/>
            <person name="Johnson M."/>
            <person name="Thiruvilangam P."/>
            <person name="Bhonagiri V."/>
            <person name="Nash W.E."/>
            <person name="Mardis E.R."/>
            <person name="Wilson R.K."/>
        </authorList>
    </citation>
    <scope>NUCLEOTIDE SEQUENCE [LARGE SCALE GENOMIC DNA]</scope>
    <source>
        <strain evidence="1 2">DSM 13275</strain>
    </source>
</reference>
<keyword evidence="2" id="KW-1185">Reference proteome</keyword>
<dbReference type="EMBL" id="ABWP01000094">
    <property type="protein sequence ID" value="EEA84082.1"/>
    <property type="molecule type" value="Genomic_DNA"/>
</dbReference>
<comment type="caution">
    <text evidence="1">The sequence shown here is derived from an EMBL/GenBank/DDBJ whole genome shotgun (WGS) entry which is preliminary data.</text>
</comment>
<dbReference type="RefSeq" id="WP_006441216.1">
    <property type="nucleotide sequence ID" value="NZ_DS995693.1"/>
</dbReference>
<proteinExistence type="predicted"/>
<protein>
    <submittedName>
        <fullName evidence="1">Uncharacterized protein</fullName>
    </submittedName>
</protein>
<name>B6G2B7_PEPHT</name>
<evidence type="ECO:0000313" key="1">
    <source>
        <dbReference type="EMBL" id="EEA84082.1"/>
    </source>
</evidence>
<dbReference type="AlphaFoldDB" id="B6G2B7"/>
<accession>B6G2B7</accession>
<evidence type="ECO:0000313" key="2">
    <source>
        <dbReference type="Proteomes" id="UP000003178"/>
    </source>
</evidence>